<dbReference type="InterPro" id="IPR001841">
    <property type="entry name" value="Znf_RING"/>
</dbReference>
<dbReference type="AlphaFoldDB" id="A0A8R1WM20"/>
<evidence type="ECO:0000256" key="1">
    <source>
        <dbReference type="ARBA" id="ARBA00022723"/>
    </source>
</evidence>
<evidence type="ECO:0000313" key="8">
    <source>
        <dbReference type="EnsemblMetazoa" id="XP_004933147.2"/>
    </source>
</evidence>
<dbReference type="RefSeq" id="XP_062526072.1">
    <property type="nucleotide sequence ID" value="XM_062670088.1"/>
</dbReference>
<evidence type="ECO:0000259" key="7">
    <source>
        <dbReference type="PROSITE" id="PS50089"/>
    </source>
</evidence>
<dbReference type="KEGG" id="bmor:101745497"/>
<dbReference type="EnsemblMetazoa" id="XM_004933090.4">
    <property type="protein sequence ID" value="XP_004933147.2"/>
    <property type="gene ID" value="LOC101745497"/>
</dbReference>
<dbReference type="GO" id="GO:0061630">
    <property type="term" value="F:ubiquitin protein ligase activity"/>
    <property type="evidence" value="ECO:0007669"/>
    <property type="project" value="TreeGrafter"/>
</dbReference>
<accession>A0A8R1WM20</accession>
<feature type="region of interest" description="Disordered" evidence="6">
    <location>
        <begin position="391"/>
        <end position="481"/>
    </location>
</feature>
<name>A0A8R1WM20_BOMMO</name>
<dbReference type="Pfam" id="PF21362">
    <property type="entry name" value="Sina_RING"/>
    <property type="match status" value="1"/>
</dbReference>
<evidence type="ECO:0000256" key="6">
    <source>
        <dbReference type="SAM" id="MobiDB-lite"/>
    </source>
</evidence>
<dbReference type="GO" id="GO:0008270">
    <property type="term" value="F:zinc ion binding"/>
    <property type="evidence" value="ECO:0007669"/>
    <property type="project" value="UniProtKB-KW"/>
</dbReference>
<feature type="compositionally biased region" description="Basic and acidic residues" evidence="6">
    <location>
        <begin position="391"/>
        <end position="400"/>
    </location>
</feature>
<dbReference type="SUPFAM" id="SSF57850">
    <property type="entry name" value="RING/U-box"/>
    <property type="match status" value="1"/>
</dbReference>
<keyword evidence="1" id="KW-0479">Metal-binding</keyword>
<organism evidence="8 9">
    <name type="scientific">Bombyx mori</name>
    <name type="common">Silk moth</name>
    <dbReference type="NCBI Taxonomy" id="7091"/>
    <lineage>
        <taxon>Eukaryota</taxon>
        <taxon>Metazoa</taxon>
        <taxon>Ecdysozoa</taxon>
        <taxon>Arthropoda</taxon>
        <taxon>Hexapoda</taxon>
        <taxon>Insecta</taxon>
        <taxon>Pterygota</taxon>
        <taxon>Neoptera</taxon>
        <taxon>Endopterygota</taxon>
        <taxon>Lepidoptera</taxon>
        <taxon>Glossata</taxon>
        <taxon>Ditrysia</taxon>
        <taxon>Bombycoidea</taxon>
        <taxon>Bombycidae</taxon>
        <taxon>Bombycinae</taxon>
        <taxon>Bombyx</taxon>
    </lineage>
</organism>
<feature type="compositionally biased region" description="Basic residues" evidence="6">
    <location>
        <begin position="472"/>
        <end position="481"/>
    </location>
</feature>
<reference evidence="8" key="2">
    <citation type="submission" date="2022-06" db="UniProtKB">
        <authorList>
            <consortium name="EnsemblMetazoa"/>
        </authorList>
    </citation>
    <scope>IDENTIFICATION</scope>
    <source>
        <strain evidence="8">p50T (Dazao)</strain>
    </source>
</reference>
<evidence type="ECO:0000256" key="4">
    <source>
        <dbReference type="PROSITE-ProRule" id="PRU00175"/>
    </source>
</evidence>
<dbReference type="Proteomes" id="UP000005204">
    <property type="component" value="Unassembled WGS sequence"/>
</dbReference>
<sequence length="481" mass="53756">MEESRPPQDGEEELPDLDILLQCPVCYEIPLGQIYQCNEGHHVCERCKSRINLCPVCRALFFGTRNFAMEELIGNFRKLSAFKLAGRHTTGILAPDGCWPPPRDTDSDDTDSDSDIDVSLLAAPNPCKGVFRCLCCDQMHQVRLPSARILNHLRYHHAPQLIEGDAENGEYIRAWQVNTRCKKLVTALRVTNMGIFFLTIEMSDEKICAWLTMAASPCVSLCFSYTLTLSGCDREAIFIDTVSSVRSCEGSLKKRGHCLVVTGADSRALNAPLVINTKLTIRRVPLSQLADEAEPRFFLRVASRSTRPTVSRAHRELEPFLEDLQEDVARLSRAFASLGHDALMRLNDATGGLGLFAAEFPLRDELENERELSRNARRRMRQRLRAALIRERRAREHSSDDSDEENIRILQIPNNNSVRRTGLASLQQPTEGPTSGPSGSGISSGPSSSGQSSLASSSNVSNEQGSENRPNTNKRRRRHRR</sequence>
<feature type="compositionally biased region" description="Polar residues" evidence="6">
    <location>
        <begin position="412"/>
        <end position="431"/>
    </location>
</feature>
<dbReference type="Gene3D" id="3.30.40.10">
    <property type="entry name" value="Zinc/RING finger domain, C3HC4 (zinc finger)"/>
    <property type="match status" value="1"/>
</dbReference>
<evidence type="ECO:0000256" key="3">
    <source>
        <dbReference type="ARBA" id="ARBA00022833"/>
    </source>
</evidence>
<dbReference type="InterPro" id="IPR049548">
    <property type="entry name" value="Sina-like_RING"/>
</dbReference>
<dbReference type="PROSITE" id="PS50089">
    <property type="entry name" value="ZF_RING_2"/>
    <property type="match status" value="1"/>
</dbReference>
<dbReference type="GO" id="GO:0005737">
    <property type="term" value="C:cytoplasm"/>
    <property type="evidence" value="ECO:0007669"/>
    <property type="project" value="TreeGrafter"/>
</dbReference>
<keyword evidence="9" id="KW-1185">Reference proteome</keyword>
<dbReference type="PANTHER" id="PTHR45877">
    <property type="entry name" value="E3 UBIQUITIN-PROTEIN LIGASE SIAH2"/>
    <property type="match status" value="1"/>
</dbReference>
<dbReference type="InterPro" id="IPR013083">
    <property type="entry name" value="Znf_RING/FYVE/PHD"/>
</dbReference>
<feature type="coiled-coil region" evidence="5">
    <location>
        <begin position="321"/>
        <end position="383"/>
    </location>
</feature>
<dbReference type="PANTHER" id="PTHR45877:SF2">
    <property type="entry name" value="E3 UBIQUITIN-PROTEIN LIGASE SINA-RELATED"/>
    <property type="match status" value="1"/>
</dbReference>
<reference evidence="9" key="1">
    <citation type="journal article" date="2008" name="Insect Biochem. Mol. Biol.">
        <title>The genome of a lepidopteran model insect, the silkworm Bombyx mori.</title>
        <authorList>
            <consortium name="International Silkworm Genome Consortium"/>
        </authorList>
    </citation>
    <scope>NUCLEOTIDE SEQUENCE [LARGE SCALE GENOMIC DNA]</scope>
    <source>
        <strain evidence="9">p50T</strain>
    </source>
</reference>
<keyword evidence="2 4" id="KW-0863">Zinc-finger</keyword>
<dbReference type="GO" id="GO:0031624">
    <property type="term" value="F:ubiquitin conjugating enzyme binding"/>
    <property type="evidence" value="ECO:0007669"/>
    <property type="project" value="TreeGrafter"/>
</dbReference>
<evidence type="ECO:0000256" key="2">
    <source>
        <dbReference type="ARBA" id="ARBA00022771"/>
    </source>
</evidence>
<protein>
    <recommendedName>
        <fullName evidence="7">RING-type domain-containing protein</fullName>
    </recommendedName>
</protein>
<feature type="compositionally biased region" description="Low complexity" evidence="6">
    <location>
        <begin position="432"/>
        <end position="461"/>
    </location>
</feature>
<dbReference type="GO" id="GO:0043161">
    <property type="term" value="P:proteasome-mediated ubiquitin-dependent protein catabolic process"/>
    <property type="evidence" value="ECO:0007669"/>
    <property type="project" value="TreeGrafter"/>
</dbReference>
<proteinExistence type="predicted"/>
<feature type="domain" description="RING-type" evidence="7">
    <location>
        <begin position="23"/>
        <end position="58"/>
    </location>
</feature>
<keyword evidence="5" id="KW-0175">Coiled coil</keyword>
<evidence type="ECO:0000313" key="9">
    <source>
        <dbReference type="Proteomes" id="UP000005204"/>
    </source>
</evidence>
<dbReference type="InterPro" id="IPR004162">
    <property type="entry name" value="SINA-like_animal"/>
</dbReference>
<evidence type="ECO:0000256" key="5">
    <source>
        <dbReference type="SAM" id="Coils"/>
    </source>
</evidence>
<dbReference type="GeneID" id="101745497"/>
<dbReference type="CDD" id="cd16571">
    <property type="entry name" value="RING-HC_SIAHs"/>
    <property type="match status" value="1"/>
</dbReference>
<keyword evidence="3" id="KW-0862">Zinc</keyword>